<dbReference type="Gene3D" id="2.60.40.2620">
    <property type="entry name" value="Fimbrillin-like"/>
    <property type="match status" value="1"/>
</dbReference>
<dbReference type="Gene3D" id="2.60.40.2630">
    <property type="match status" value="1"/>
</dbReference>
<feature type="chain" id="PRO_5047209374" evidence="1">
    <location>
        <begin position="23"/>
        <end position="299"/>
    </location>
</feature>
<name>A0ABR7C5M0_9BACE</name>
<dbReference type="Proteomes" id="UP000600600">
    <property type="component" value="Unassembled WGS sequence"/>
</dbReference>
<dbReference type="Pfam" id="PF13149">
    <property type="entry name" value="Mfa_like_1"/>
    <property type="match status" value="1"/>
</dbReference>
<dbReference type="RefSeq" id="WP_186965984.1">
    <property type="nucleotide sequence ID" value="NZ_JACOOE010000001.1"/>
</dbReference>
<comment type="caution">
    <text evidence="2">The sequence shown here is derived from an EMBL/GenBank/DDBJ whole genome shotgun (WGS) entry which is preliminary data.</text>
</comment>
<evidence type="ECO:0000313" key="3">
    <source>
        <dbReference type="Proteomes" id="UP000600600"/>
    </source>
</evidence>
<dbReference type="CDD" id="cd13120">
    <property type="entry name" value="BF2867_like_N"/>
    <property type="match status" value="1"/>
</dbReference>
<dbReference type="InterPro" id="IPR025049">
    <property type="entry name" value="Mfa-like_1"/>
</dbReference>
<reference evidence="2 3" key="1">
    <citation type="submission" date="2020-08" db="EMBL/GenBank/DDBJ databases">
        <title>Genome public.</title>
        <authorList>
            <person name="Liu C."/>
            <person name="Sun Q."/>
        </authorList>
    </citation>
    <scope>NUCLEOTIDE SEQUENCE [LARGE SCALE GENOMIC DNA]</scope>
    <source>
        <strain evidence="2 3">M27</strain>
    </source>
</reference>
<keyword evidence="1" id="KW-0732">Signal</keyword>
<evidence type="ECO:0000256" key="1">
    <source>
        <dbReference type="SAM" id="SignalP"/>
    </source>
</evidence>
<protein>
    <submittedName>
        <fullName evidence="2">Fimbrillin family protein</fullName>
    </submittedName>
</protein>
<dbReference type="InterPro" id="IPR042278">
    <property type="entry name" value="Mfa-like_1_N"/>
</dbReference>
<feature type="signal peptide" evidence="1">
    <location>
        <begin position="1"/>
        <end position="22"/>
    </location>
</feature>
<gene>
    <name evidence="2" type="ORF">H8S67_00185</name>
</gene>
<dbReference type="PROSITE" id="PS51257">
    <property type="entry name" value="PROKAR_LIPOPROTEIN"/>
    <property type="match status" value="1"/>
</dbReference>
<keyword evidence="3" id="KW-1185">Reference proteome</keyword>
<organism evidence="2 3">
    <name type="scientific">Bacteroides difficilis</name>
    <dbReference type="NCBI Taxonomy" id="2763021"/>
    <lineage>
        <taxon>Bacteria</taxon>
        <taxon>Pseudomonadati</taxon>
        <taxon>Bacteroidota</taxon>
        <taxon>Bacteroidia</taxon>
        <taxon>Bacteroidales</taxon>
        <taxon>Bacteroidaceae</taxon>
        <taxon>Bacteroides</taxon>
    </lineage>
</organism>
<dbReference type="EMBL" id="JACOOE010000001">
    <property type="protein sequence ID" value="MBC5603098.1"/>
    <property type="molecule type" value="Genomic_DNA"/>
</dbReference>
<evidence type="ECO:0000313" key="2">
    <source>
        <dbReference type="EMBL" id="MBC5603098.1"/>
    </source>
</evidence>
<proteinExistence type="predicted"/>
<sequence>MKNKILLTVLSLMVLTACNNQQEVGDTTGQMPVSAGVSGMISQEAASRMTNDTWEEEDAIGISGTSGDVTYTNRRHNFTGGSSFTPAPGAVIYYIDEEESEFSAYYPYTASGHTLLEANISNQTGSKNFDYLYATAKGSLSSPMLNFNFYHTMCKVVLNFIPGTGFAVDTDFSGCTVRLASLHASGSFDTLAGIAQANTATARGLEFTDGSTVAANANTYSFILFPETVSGGAALSLIHNGTAYEGVHLKSKDSSDLVLTGGKVYEYNVKVNRTGLAVSSSAIHGWNDELPDKDIDINL</sequence>
<accession>A0ABR7C5M0</accession>
<dbReference type="CDD" id="cd13121">
    <property type="entry name" value="BF2867_like_C"/>
    <property type="match status" value="1"/>
</dbReference>